<keyword evidence="9" id="KW-1185">Reference proteome</keyword>
<accession>A0A6J0PR26</accession>
<dbReference type="SUPFAM" id="SSF51126">
    <property type="entry name" value="Pectin lyase-like"/>
    <property type="match status" value="1"/>
</dbReference>
<dbReference type="InterPro" id="IPR012334">
    <property type="entry name" value="Pectin_lyas_fold"/>
</dbReference>
<name>A0A6J0PR26_ELAGV</name>
<evidence type="ECO:0000313" key="10">
    <source>
        <dbReference type="RefSeq" id="XP_019710336.1"/>
    </source>
</evidence>
<dbReference type="KEGG" id="egu:109506590"/>
<keyword evidence="4" id="KW-0964">Secreted</keyword>
<organism evidence="9 10">
    <name type="scientific">Elaeis guineensis var. tenera</name>
    <name type="common">Oil palm</name>
    <dbReference type="NCBI Taxonomy" id="51953"/>
    <lineage>
        <taxon>Eukaryota</taxon>
        <taxon>Viridiplantae</taxon>
        <taxon>Streptophyta</taxon>
        <taxon>Embryophyta</taxon>
        <taxon>Tracheophyta</taxon>
        <taxon>Spermatophyta</taxon>
        <taxon>Magnoliopsida</taxon>
        <taxon>Liliopsida</taxon>
        <taxon>Arecaceae</taxon>
        <taxon>Arecoideae</taxon>
        <taxon>Cocoseae</taxon>
        <taxon>Elaeidinae</taxon>
        <taxon>Elaeis</taxon>
    </lineage>
</organism>
<gene>
    <name evidence="10" type="primary">LOC109506590</name>
</gene>
<keyword evidence="6 8" id="KW-0326">Glycosidase</keyword>
<evidence type="ECO:0000256" key="5">
    <source>
        <dbReference type="ARBA" id="ARBA00022801"/>
    </source>
</evidence>
<comment type="subcellular location">
    <subcellularLocation>
        <location evidence="1">Secreted</location>
        <location evidence="1">Cell wall</location>
    </subcellularLocation>
</comment>
<dbReference type="AlphaFoldDB" id="A0A6J0PR26"/>
<dbReference type="InterPro" id="IPR011050">
    <property type="entry name" value="Pectin_lyase_fold/virulence"/>
</dbReference>
<sequence length="310" mass="33069">MAAYYCGQKVFDVTQYGAMADSKTDNIQWAFSNAWKAACEFNGPTSLAIPQGIFFVGPVIFRGPCYNNISNAKIANLTFLDSKGFHMSIQRSSNVTIRNLNISTTENSHNTDGIHISGSNNIDLATLTIGTGDDCISISQGNTNVSISNVACGPGHSISIGSLRKYMNEKNVAGVNVRNCTVSSTSNGIRIKTWHGAPPSEASDITFEGIITENVSNTIIIDQKYSRGITAVMRGTSNKVVAVNFMCSQLVPCENVTLHDINLEFVSSSGSSSITSSLIQNNSSLVQNITSSCLNVKGMALGIQKPATCL</sequence>
<dbReference type="Gene3D" id="2.160.20.10">
    <property type="entry name" value="Single-stranded right-handed beta-helix, Pectin lyase-like"/>
    <property type="match status" value="2"/>
</dbReference>
<dbReference type="GeneID" id="109506590"/>
<evidence type="ECO:0000313" key="9">
    <source>
        <dbReference type="Proteomes" id="UP000504607"/>
    </source>
</evidence>
<keyword evidence="5 8" id="KW-0378">Hydrolase</keyword>
<dbReference type="RefSeq" id="XP_019710336.1">
    <property type="nucleotide sequence ID" value="XM_019854777.1"/>
</dbReference>
<dbReference type="GO" id="GO:0004650">
    <property type="term" value="F:polygalacturonase activity"/>
    <property type="evidence" value="ECO:0007669"/>
    <property type="project" value="InterPro"/>
</dbReference>
<protein>
    <submittedName>
        <fullName evidence="10">Exopolygalacturonase clone GBGE184-like</fullName>
    </submittedName>
</protein>
<dbReference type="GO" id="GO:0071555">
    <property type="term" value="P:cell wall organization"/>
    <property type="evidence" value="ECO:0007669"/>
    <property type="project" value="UniProtKB-KW"/>
</dbReference>
<dbReference type="Pfam" id="PF00295">
    <property type="entry name" value="Glyco_hydro_28"/>
    <property type="match status" value="1"/>
</dbReference>
<evidence type="ECO:0000256" key="6">
    <source>
        <dbReference type="ARBA" id="ARBA00023295"/>
    </source>
</evidence>
<keyword evidence="3" id="KW-0134">Cell wall</keyword>
<evidence type="ECO:0000256" key="8">
    <source>
        <dbReference type="RuleBase" id="RU361169"/>
    </source>
</evidence>
<dbReference type="PANTHER" id="PTHR31375">
    <property type="match status" value="1"/>
</dbReference>
<dbReference type="Proteomes" id="UP000504607">
    <property type="component" value="Chromosome 14"/>
</dbReference>
<dbReference type="InterPro" id="IPR006626">
    <property type="entry name" value="PbH1"/>
</dbReference>
<proteinExistence type="inferred from homology"/>
<dbReference type="InterPro" id="IPR000743">
    <property type="entry name" value="Glyco_hydro_28"/>
</dbReference>
<evidence type="ECO:0000256" key="4">
    <source>
        <dbReference type="ARBA" id="ARBA00022525"/>
    </source>
</evidence>
<dbReference type="OrthoDB" id="187139at2759"/>
<comment type="similarity">
    <text evidence="2 8">Belongs to the glycosyl hydrolase 28 family.</text>
</comment>
<dbReference type="InParanoid" id="A0A6J0PR26"/>
<evidence type="ECO:0000256" key="2">
    <source>
        <dbReference type="ARBA" id="ARBA00008834"/>
    </source>
</evidence>
<dbReference type="SMART" id="SM00710">
    <property type="entry name" value="PbH1"/>
    <property type="match status" value="5"/>
</dbReference>
<evidence type="ECO:0000256" key="1">
    <source>
        <dbReference type="ARBA" id="ARBA00004191"/>
    </source>
</evidence>
<evidence type="ECO:0000256" key="7">
    <source>
        <dbReference type="ARBA" id="ARBA00023316"/>
    </source>
</evidence>
<reference evidence="10" key="1">
    <citation type="submission" date="2025-08" db="UniProtKB">
        <authorList>
            <consortium name="RefSeq"/>
        </authorList>
    </citation>
    <scope>IDENTIFICATION</scope>
</reference>
<dbReference type="GO" id="GO:0005975">
    <property type="term" value="P:carbohydrate metabolic process"/>
    <property type="evidence" value="ECO:0007669"/>
    <property type="project" value="InterPro"/>
</dbReference>
<evidence type="ECO:0000256" key="3">
    <source>
        <dbReference type="ARBA" id="ARBA00022512"/>
    </source>
</evidence>
<keyword evidence="7" id="KW-0961">Cell wall biogenesis/degradation</keyword>